<dbReference type="GO" id="GO:0000287">
    <property type="term" value="F:magnesium ion binding"/>
    <property type="evidence" value="ECO:0007669"/>
    <property type="project" value="InterPro"/>
</dbReference>
<dbReference type="InterPro" id="IPR037143">
    <property type="entry name" value="4-PPantetheinyl_Trfase_dom_sf"/>
</dbReference>
<accession>A0A4S3MNB2</accession>
<dbReference type="PANTHER" id="PTHR12215:SF10">
    <property type="entry name" value="L-AMINOADIPATE-SEMIALDEHYDE DEHYDROGENASE-PHOSPHOPANTETHEINYL TRANSFERASE"/>
    <property type="match status" value="1"/>
</dbReference>
<organism evidence="4 5">
    <name type="scientific">Aliigemmobacter aestuarii</name>
    <dbReference type="NCBI Taxonomy" id="1445661"/>
    <lineage>
        <taxon>Bacteria</taxon>
        <taxon>Pseudomonadati</taxon>
        <taxon>Pseudomonadota</taxon>
        <taxon>Alphaproteobacteria</taxon>
        <taxon>Rhodobacterales</taxon>
        <taxon>Paracoccaceae</taxon>
        <taxon>Aliigemmobacter</taxon>
    </lineage>
</organism>
<dbReference type="RefSeq" id="WP_136394680.1">
    <property type="nucleotide sequence ID" value="NZ_SSND01000002.1"/>
</dbReference>
<keyword evidence="5" id="KW-1185">Reference proteome</keyword>
<dbReference type="GO" id="GO:0008897">
    <property type="term" value="F:holo-[acyl-carrier-protein] synthase activity"/>
    <property type="evidence" value="ECO:0007669"/>
    <property type="project" value="InterPro"/>
</dbReference>
<dbReference type="PANTHER" id="PTHR12215">
    <property type="entry name" value="PHOSPHOPANTETHEINE TRANSFERASE"/>
    <property type="match status" value="1"/>
</dbReference>
<dbReference type="Proteomes" id="UP000309450">
    <property type="component" value="Unassembled WGS sequence"/>
</dbReference>
<dbReference type="OrthoDB" id="9808281at2"/>
<dbReference type="InterPro" id="IPR008278">
    <property type="entry name" value="4-PPantetheinyl_Trfase_dom"/>
</dbReference>
<evidence type="ECO:0000259" key="3">
    <source>
        <dbReference type="Pfam" id="PF01648"/>
    </source>
</evidence>
<proteinExistence type="inferred from homology"/>
<protein>
    <submittedName>
        <fullName evidence="4">4'-phosphopantetheinyl transferase superfamily protein</fullName>
    </submittedName>
</protein>
<dbReference type="SUPFAM" id="SSF56214">
    <property type="entry name" value="4'-phosphopantetheinyl transferase"/>
    <property type="match status" value="2"/>
</dbReference>
<dbReference type="GO" id="GO:0005829">
    <property type="term" value="C:cytosol"/>
    <property type="evidence" value="ECO:0007669"/>
    <property type="project" value="TreeGrafter"/>
</dbReference>
<dbReference type="InterPro" id="IPR050559">
    <property type="entry name" value="P-Pant_transferase_sf"/>
</dbReference>
<gene>
    <name evidence="4" type="ORF">E7811_11050</name>
</gene>
<dbReference type="EMBL" id="SSND01000002">
    <property type="protein sequence ID" value="THD83787.1"/>
    <property type="molecule type" value="Genomic_DNA"/>
</dbReference>
<dbReference type="Pfam" id="PF01648">
    <property type="entry name" value="ACPS"/>
    <property type="match status" value="1"/>
</dbReference>
<evidence type="ECO:0000313" key="4">
    <source>
        <dbReference type="EMBL" id="THD83787.1"/>
    </source>
</evidence>
<sequence>METPPADAPVTVDLWQWSLQATPERIARWHDLLSADEATRAARFLRAEHRDAFIAGRGQLREVLGAVVGQAPEALVFDYGSHGRPALRGAGMPLFNLSHSGGMAALAVCTGLQPGIDIERIRPVEPAVALHHFSAAENAVLGTLTGQDWARGFFRCWTRKEAMVKAIGHGLSLPLKGFDVTLAANDPPRVVRIADDDAAAWVMIGLDPAPGFEGAIALRSGGRAIRLQRRDLP</sequence>
<feature type="domain" description="4'-phosphopantetheinyl transferase" evidence="3">
    <location>
        <begin position="115"/>
        <end position="203"/>
    </location>
</feature>
<keyword evidence="2 4" id="KW-0808">Transferase</keyword>
<comment type="caution">
    <text evidence="4">The sequence shown here is derived from an EMBL/GenBank/DDBJ whole genome shotgun (WGS) entry which is preliminary data.</text>
</comment>
<dbReference type="Gene3D" id="3.90.470.20">
    <property type="entry name" value="4'-phosphopantetheinyl transferase domain"/>
    <property type="match status" value="2"/>
</dbReference>
<name>A0A4S3MNB2_9RHOB</name>
<comment type="similarity">
    <text evidence="1">Belongs to the P-Pant transferase superfamily. Gsp/Sfp/HetI/AcpT family.</text>
</comment>
<evidence type="ECO:0000256" key="2">
    <source>
        <dbReference type="ARBA" id="ARBA00022679"/>
    </source>
</evidence>
<dbReference type="AlphaFoldDB" id="A0A4S3MNB2"/>
<evidence type="ECO:0000313" key="5">
    <source>
        <dbReference type="Proteomes" id="UP000309450"/>
    </source>
</evidence>
<evidence type="ECO:0000256" key="1">
    <source>
        <dbReference type="ARBA" id="ARBA00010990"/>
    </source>
</evidence>
<reference evidence="4 5" key="1">
    <citation type="submission" date="2019-04" db="EMBL/GenBank/DDBJ databases">
        <title>Draft genome sequence of Gemmobacter aestuarii sp. nov.</title>
        <authorList>
            <person name="Hameed A."/>
            <person name="Lin S.-Y."/>
            <person name="Shahina M."/>
            <person name="Lai W.-A."/>
            <person name="Young C.-C."/>
        </authorList>
    </citation>
    <scope>NUCLEOTIDE SEQUENCE [LARGE SCALE GENOMIC DNA]</scope>
    <source>
        <strain evidence="4 5">CC-PW-75</strain>
    </source>
</reference>
<dbReference type="GO" id="GO:0019878">
    <property type="term" value="P:lysine biosynthetic process via aminoadipic acid"/>
    <property type="evidence" value="ECO:0007669"/>
    <property type="project" value="TreeGrafter"/>
</dbReference>